<comment type="caution">
    <text evidence="3">The sequence shown here is derived from an EMBL/GenBank/DDBJ whole genome shotgun (WGS) entry which is preliminary data.</text>
</comment>
<evidence type="ECO:0000313" key="4">
    <source>
        <dbReference type="Proteomes" id="UP001595909"/>
    </source>
</evidence>
<keyword evidence="4" id="KW-1185">Reference proteome</keyword>
<evidence type="ECO:0000259" key="1">
    <source>
        <dbReference type="PROSITE" id="PS50022"/>
    </source>
</evidence>
<dbReference type="PROSITE" id="PS51163">
    <property type="entry name" value="YRDC"/>
    <property type="match status" value="1"/>
</dbReference>
<dbReference type="InterPro" id="IPR000421">
    <property type="entry name" value="FA58C"/>
</dbReference>
<gene>
    <name evidence="3" type="ORF">ACFPEL_28440</name>
</gene>
<proteinExistence type="predicted"/>
<evidence type="ECO:0000259" key="2">
    <source>
        <dbReference type="PROSITE" id="PS51163"/>
    </source>
</evidence>
<protein>
    <submittedName>
        <fullName evidence="3">L-threonylcarbamoyladenylate synthase</fullName>
        <ecNumber evidence="3">2.7.7.87</ecNumber>
    </submittedName>
</protein>
<feature type="domain" description="F5/8 type C" evidence="1">
    <location>
        <begin position="1"/>
        <end position="31"/>
    </location>
</feature>
<dbReference type="EC" id="2.7.7.87" evidence="3"/>
<dbReference type="PANTHER" id="PTHR42828">
    <property type="entry name" value="DHBP SYNTHASE RIBB-LIKE ALPHA/BETA DOMAIN-CONTAINING PROTEIN"/>
    <property type="match status" value="1"/>
</dbReference>
<dbReference type="SUPFAM" id="SSF55821">
    <property type="entry name" value="YrdC/RibB"/>
    <property type="match status" value="1"/>
</dbReference>
<dbReference type="EMBL" id="JBHSIM010000060">
    <property type="protein sequence ID" value="MFC4836367.1"/>
    <property type="molecule type" value="Genomic_DNA"/>
</dbReference>
<evidence type="ECO:0000313" key="3">
    <source>
        <dbReference type="EMBL" id="MFC4836367.1"/>
    </source>
</evidence>
<dbReference type="RefSeq" id="WP_274188486.1">
    <property type="nucleotide sequence ID" value="NZ_BAABHN010000060.1"/>
</dbReference>
<name>A0ABV9RW51_9PSEU</name>
<dbReference type="Gene3D" id="3.90.870.10">
    <property type="entry name" value="DHBP synthase"/>
    <property type="match status" value="1"/>
</dbReference>
<dbReference type="InterPro" id="IPR017945">
    <property type="entry name" value="DHBP_synth_RibB-like_a/b_dom"/>
</dbReference>
<reference evidence="4" key="1">
    <citation type="journal article" date="2019" name="Int. J. Syst. Evol. Microbiol.">
        <title>The Global Catalogue of Microorganisms (GCM) 10K type strain sequencing project: providing services to taxonomists for standard genome sequencing and annotation.</title>
        <authorList>
            <consortium name="The Broad Institute Genomics Platform"/>
            <consortium name="The Broad Institute Genome Sequencing Center for Infectious Disease"/>
            <person name="Wu L."/>
            <person name="Ma J."/>
        </authorList>
    </citation>
    <scope>NUCLEOTIDE SEQUENCE [LARGE SCALE GENOMIC DNA]</scope>
    <source>
        <strain evidence="4">CCUG 50347</strain>
    </source>
</reference>
<dbReference type="Pfam" id="PF01300">
    <property type="entry name" value="Sua5_yciO_yrdC"/>
    <property type="match status" value="1"/>
</dbReference>
<dbReference type="Proteomes" id="UP001595909">
    <property type="component" value="Unassembled WGS sequence"/>
</dbReference>
<dbReference type="InterPro" id="IPR052532">
    <property type="entry name" value="SUA5_domain"/>
</dbReference>
<dbReference type="PROSITE" id="PS50022">
    <property type="entry name" value="FA58C_3"/>
    <property type="match status" value="1"/>
</dbReference>
<dbReference type="PANTHER" id="PTHR42828:SF3">
    <property type="entry name" value="THREONYLCARBAMOYL-AMP SYNTHASE"/>
    <property type="match status" value="1"/>
</dbReference>
<keyword evidence="3" id="KW-0808">Transferase</keyword>
<dbReference type="NCBIfam" id="TIGR00057">
    <property type="entry name" value="L-threonylcarbamoyladenylate synthase"/>
    <property type="match status" value="1"/>
</dbReference>
<sequence>MAAPTRARYVEVHPRNPQRRAVTATVDLLREGGLIAYPTDSCFALGCALGNREGLERIRTIRHLDERHHFTLVCRDFAQLGQFVRVSTPVFRSVKAATPGCYTFILPATKEVPKRLLHPRKRTVGVRIPEHPVAEALLAELGEPLLSSTLLLPDTEEPLTSGAEILERLGNQLDAVIDSGECGTEPTTVIDLSGDEPELVRQGAGHGFQW</sequence>
<feature type="domain" description="YrdC-like" evidence="2">
    <location>
        <begin position="19"/>
        <end position="205"/>
    </location>
</feature>
<keyword evidence="3" id="KW-0548">Nucleotidyltransferase</keyword>
<organism evidence="3 4">
    <name type="scientific">Actinomycetospora chibensis</name>
    <dbReference type="NCBI Taxonomy" id="663606"/>
    <lineage>
        <taxon>Bacteria</taxon>
        <taxon>Bacillati</taxon>
        <taxon>Actinomycetota</taxon>
        <taxon>Actinomycetes</taxon>
        <taxon>Pseudonocardiales</taxon>
        <taxon>Pseudonocardiaceae</taxon>
        <taxon>Actinomycetospora</taxon>
    </lineage>
</organism>
<accession>A0ABV9RW51</accession>
<dbReference type="InterPro" id="IPR006070">
    <property type="entry name" value="Sua5-like_dom"/>
</dbReference>
<dbReference type="GO" id="GO:0061710">
    <property type="term" value="F:L-threonylcarbamoyladenylate synthase"/>
    <property type="evidence" value="ECO:0007669"/>
    <property type="project" value="UniProtKB-EC"/>
</dbReference>